<evidence type="ECO:0000256" key="5">
    <source>
        <dbReference type="ARBA" id="ARBA00023295"/>
    </source>
</evidence>
<evidence type="ECO:0000313" key="8">
    <source>
        <dbReference type="Proteomes" id="UP000029453"/>
    </source>
</evidence>
<dbReference type="GO" id="GO:0005764">
    <property type="term" value="C:lysosome"/>
    <property type="evidence" value="ECO:0007669"/>
    <property type="project" value="TreeGrafter"/>
</dbReference>
<dbReference type="AlphaFoldDB" id="M9LHZ8"/>
<dbReference type="SUPFAM" id="SSF51445">
    <property type="entry name" value="(Trans)glycosidases"/>
    <property type="match status" value="1"/>
</dbReference>
<dbReference type="InterPro" id="IPR057739">
    <property type="entry name" value="Glyco_hydro_29_N"/>
</dbReference>
<dbReference type="Proteomes" id="UP000029453">
    <property type="component" value="Unassembled WGS sequence"/>
</dbReference>
<evidence type="ECO:0000256" key="4">
    <source>
        <dbReference type="ARBA" id="ARBA00022801"/>
    </source>
</evidence>
<sequence>MTVAGAVQQSNREQAERMSWWTEAKFGMFIHWGLYALPGEGEWHMYRSKIPVAEYESLADQFNPVRFNAKEWVQLARQAGMKYIVITAKHHDGFAMYGSQAEPFNIVDATPFQRDPMKELARACQEEGMRLCFYYSHVIDWHHPHSVHPSANNI</sequence>
<proteinExistence type="inferred from homology"/>
<dbReference type="EC" id="3.2.1.51" evidence="2"/>
<evidence type="ECO:0000256" key="2">
    <source>
        <dbReference type="ARBA" id="ARBA00012662"/>
    </source>
</evidence>
<dbReference type="EMBL" id="BALG01000117">
    <property type="protein sequence ID" value="GAC42590.1"/>
    <property type="molecule type" value="Genomic_DNA"/>
</dbReference>
<dbReference type="InterPro" id="IPR017853">
    <property type="entry name" value="GH"/>
</dbReference>
<dbReference type="SMART" id="SM00812">
    <property type="entry name" value="Alpha_L_fucos"/>
    <property type="match status" value="1"/>
</dbReference>
<dbReference type="GO" id="GO:0006004">
    <property type="term" value="P:fucose metabolic process"/>
    <property type="evidence" value="ECO:0007669"/>
    <property type="project" value="TreeGrafter"/>
</dbReference>
<keyword evidence="5" id="KW-0326">Glycosidase</keyword>
<evidence type="ECO:0000313" key="7">
    <source>
        <dbReference type="EMBL" id="GAC42590.1"/>
    </source>
</evidence>
<protein>
    <recommendedName>
        <fullName evidence="2">alpha-L-fucosidase</fullName>
        <ecNumber evidence="2">3.2.1.51</ecNumber>
    </recommendedName>
</protein>
<dbReference type="GO" id="GO:0016139">
    <property type="term" value="P:glycoside catabolic process"/>
    <property type="evidence" value="ECO:0007669"/>
    <property type="project" value="TreeGrafter"/>
</dbReference>
<accession>M9LHZ8</accession>
<organism evidence="7 8">
    <name type="scientific">Paenibacillus popilliae ATCC 14706</name>
    <dbReference type="NCBI Taxonomy" id="1212764"/>
    <lineage>
        <taxon>Bacteria</taxon>
        <taxon>Bacillati</taxon>
        <taxon>Bacillota</taxon>
        <taxon>Bacilli</taxon>
        <taxon>Bacillales</taxon>
        <taxon>Paenibacillaceae</taxon>
        <taxon>Paenibacillus</taxon>
    </lineage>
</organism>
<dbReference type="GO" id="GO:0004560">
    <property type="term" value="F:alpha-L-fucosidase activity"/>
    <property type="evidence" value="ECO:0007669"/>
    <property type="project" value="InterPro"/>
</dbReference>
<dbReference type="Pfam" id="PF01120">
    <property type="entry name" value="Alpha_L_fucos"/>
    <property type="match status" value="1"/>
</dbReference>
<evidence type="ECO:0000259" key="6">
    <source>
        <dbReference type="Pfam" id="PF01120"/>
    </source>
</evidence>
<dbReference type="InterPro" id="IPR000933">
    <property type="entry name" value="Glyco_hydro_29"/>
</dbReference>
<gene>
    <name evidence="7" type="ORF">PPOP_1947</name>
</gene>
<comment type="similarity">
    <text evidence="1">Belongs to the glycosyl hydrolase 29 family.</text>
</comment>
<dbReference type="PANTHER" id="PTHR10030:SF37">
    <property type="entry name" value="ALPHA-L-FUCOSIDASE-RELATED"/>
    <property type="match status" value="1"/>
</dbReference>
<comment type="caution">
    <text evidence="7">The sequence shown here is derived from an EMBL/GenBank/DDBJ whole genome shotgun (WGS) entry which is preliminary data.</text>
</comment>
<dbReference type="PANTHER" id="PTHR10030">
    <property type="entry name" value="ALPHA-L-FUCOSIDASE"/>
    <property type="match status" value="1"/>
</dbReference>
<evidence type="ECO:0000256" key="1">
    <source>
        <dbReference type="ARBA" id="ARBA00007951"/>
    </source>
</evidence>
<feature type="domain" description="Glycoside hydrolase family 29 N-terminal" evidence="6">
    <location>
        <begin position="10"/>
        <end position="151"/>
    </location>
</feature>
<dbReference type="Gene3D" id="3.20.20.80">
    <property type="entry name" value="Glycosidases"/>
    <property type="match status" value="1"/>
</dbReference>
<name>M9LHZ8_PAEPP</name>
<keyword evidence="8" id="KW-1185">Reference proteome</keyword>
<reference evidence="7 8" key="1">
    <citation type="submission" date="2012-10" db="EMBL/GenBank/DDBJ databases">
        <title>Draft Genome Sequence of Paenibacillus popilliae ATCC 14706T.</title>
        <authorList>
            <person name="Iiyama K."/>
            <person name="Mori K."/>
            <person name="Mon H."/>
            <person name="Chieda Y."/>
            <person name="Lee J.M."/>
            <person name="Kusakabe T."/>
            <person name="Tashiro K."/>
            <person name="Asano S."/>
            <person name="Yasunaga-Aoki C."/>
            <person name="Shimizu S."/>
        </authorList>
    </citation>
    <scope>NUCLEOTIDE SEQUENCE [LARGE SCALE GENOMIC DNA]</scope>
    <source>
        <strain evidence="7 8">ATCC 14706</strain>
    </source>
</reference>
<evidence type="ECO:0000256" key="3">
    <source>
        <dbReference type="ARBA" id="ARBA00022729"/>
    </source>
</evidence>
<keyword evidence="3" id="KW-0732">Signal</keyword>
<keyword evidence="4" id="KW-0378">Hydrolase</keyword>